<accession>M4STZ7</accession>
<dbReference type="AlphaFoldDB" id="M4STZ7"/>
<dbReference type="SUPFAM" id="SSF58087">
    <property type="entry name" value="Variant surface glycoprotein (N-terminal domain)"/>
    <property type="match status" value="1"/>
</dbReference>
<dbReference type="VEuPathDB" id="TriTrypDB:Tb927.11.18740"/>
<organism evidence="1">
    <name type="scientific">Trypanosoma brucei</name>
    <dbReference type="NCBI Taxonomy" id="5691"/>
    <lineage>
        <taxon>Eukaryota</taxon>
        <taxon>Discoba</taxon>
        <taxon>Euglenozoa</taxon>
        <taxon>Kinetoplastea</taxon>
        <taxon>Metakinetoplastina</taxon>
        <taxon>Trypanosomatida</taxon>
        <taxon>Trypanosomatidae</taxon>
        <taxon>Trypanosoma</taxon>
    </lineage>
</organism>
<evidence type="ECO:0000313" key="1">
    <source>
        <dbReference type="EMBL" id="AGH59489.1"/>
    </source>
</evidence>
<name>M4STZ7_9TRYP</name>
<dbReference type="EMBL" id="KC612058">
    <property type="protein sequence ID" value="AGH59489.1"/>
    <property type="molecule type" value="Genomic_DNA"/>
</dbReference>
<feature type="non-terminal residue" evidence="1">
    <location>
        <position position="1"/>
    </location>
</feature>
<reference evidence="1" key="1">
    <citation type="submission" date="2013-02" db="EMBL/GenBank/DDBJ databases">
        <authorList>
            <person name="Cross G.A.M."/>
            <person name="Kim H.-S."/>
            <person name="Wickstead B."/>
        </authorList>
    </citation>
    <scope>NUCLEOTIDE SEQUENCE</scope>
    <source>
        <strain evidence="1">Lister 427</strain>
    </source>
</reference>
<protein>
    <submittedName>
        <fullName evidence="1">Variant surface glycoprotein 3456</fullName>
    </submittedName>
</protein>
<dbReference type="VEuPathDB" id="TriTrypDB:Tb427_000589300"/>
<proteinExistence type="predicted"/>
<reference evidence="1" key="2">
    <citation type="journal article" date="2014" name="Mol. Biochem. Parasitol.">
        <title>Capturing the variant surface glycoprotein repertoire (the VSGnome) of Trypanosoma brucei Lister 427.</title>
        <authorList>
            <person name="Cross G.A."/>
            <person name="Kim H.S."/>
            <person name="Wickstead B."/>
        </authorList>
    </citation>
    <scope>NUCLEOTIDE SEQUENCE</scope>
    <source>
        <strain evidence="1">Lister 427</strain>
    </source>
</reference>
<sequence length="332" mass="35196">AKQANDKDSAYATLAATAGHKLSQARADYSSVLYKLTAVISAINNRIAALKELTRLSPGKSLQRQVATPGNEDSTFGAGGKKCEIKTKATSTTFEFCQPKMTNPGQMQHAAKTLDKVGTLKLIKDDAFDFQELTPTAVAKGSPSSISAPDDDDKHCYNGGCGKTGRTVALGIEMIAVTATNIAAAATDLTADSQPTSQCKTFTANTNEQLTTAEELAAAICNARAAAKPPIPTMNESSYETLTSDDTVKEIALMITDPEKGTAKTAGATREKAKTAAVKVVFGKTTVDIETKFLDPLKEKELKYNLGETKEQGSIDKLTNSGDFGTTLAFFW</sequence>